<keyword evidence="2" id="KW-0812">Transmembrane</keyword>
<feature type="region of interest" description="Disordered" evidence="1">
    <location>
        <begin position="383"/>
        <end position="459"/>
    </location>
</feature>
<comment type="caution">
    <text evidence="3">The sequence shown here is derived from an EMBL/GenBank/DDBJ whole genome shotgun (WGS) entry which is preliminary data.</text>
</comment>
<feature type="compositionally biased region" description="Basic and acidic residues" evidence="1">
    <location>
        <begin position="1"/>
        <end position="15"/>
    </location>
</feature>
<reference evidence="4" key="1">
    <citation type="journal article" date="2019" name="Int. J. Syst. Evol. Microbiol.">
        <title>The Global Catalogue of Microorganisms (GCM) 10K type strain sequencing project: providing services to taxonomists for standard genome sequencing and annotation.</title>
        <authorList>
            <consortium name="The Broad Institute Genomics Platform"/>
            <consortium name="The Broad Institute Genome Sequencing Center for Infectious Disease"/>
            <person name="Wu L."/>
            <person name="Ma J."/>
        </authorList>
    </citation>
    <scope>NUCLEOTIDE SEQUENCE [LARGE SCALE GENOMIC DNA]</scope>
    <source>
        <strain evidence="4">CGMCC 1.10130</strain>
    </source>
</reference>
<protein>
    <submittedName>
        <fullName evidence="3">Uroporphyrinogen-III C-methyltransferase</fullName>
    </submittedName>
</protein>
<dbReference type="Pfam" id="PF04375">
    <property type="entry name" value="HemX"/>
    <property type="match status" value="1"/>
</dbReference>
<evidence type="ECO:0000313" key="3">
    <source>
        <dbReference type="EMBL" id="GGA64281.1"/>
    </source>
</evidence>
<dbReference type="PANTHER" id="PTHR38043">
    <property type="entry name" value="PROTEIN HEMX"/>
    <property type="match status" value="1"/>
</dbReference>
<evidence type="ECO:0000313" key="4">
    <source>
        <dbReference type="Proteomes" id="UP000619743"/>
    </source>
</evidence>
<dbReference type="OrthoDB" id="5739852at2"/>
<dbReference type="PANTHER" id="PTHR38043:SF1">
    <property type="entry name" value="PROTEIN HEMX"/>
    <property type="match status" value="1"/>
</dbReference>
<feature type="compositionally biased region" description="Acidic residues" evidence="1">
    <location>
        <begin position="421"/>
        <end position="437"/>
    </location>
</feature>
<accession>A0A8J2U1X8</accession>
<feature type="compositionally biased region" description="Polar residues" evidence="1">
    <location>
        <begin position="385"/>
        <end position="396"/>
    </location>
</feature>
<keyword evidence="4" id="KW-1185">Reference proteome</keyword>
<keyword evidence="2" id="KW-0472">Membrane</keyword>
<sequence>MTEKQQTEIATKDEQQPLEQSSAPTTEEVEQAFTDEAERSATEDATKKPGNGVAVTALVFSLISFAAIILGLFAVTMVWPEWQKNQQQFAEFSEQFQRRQQATITVFEQLTTSNQNQQQSLDQFQTQLADSMLAQQRMEQRLQQLDGRKSNEWLLAEVDYLIRLATRKLWMERDVNGAKALLKSADLRVAELRDPQLLSLRRSLSNDIATLGALPRVDIDGIALTLDGLISQLDVLPLNALEIPDSVGPQNDQAVTNDPSDWRQNLMQSWRHFVDGFIAVNRRADGATPLLPPEQRWYLRANIRLTLQQAQLAALRNQPQLYSNALNQSDDWLREYFDNSDSAVQYVRETLAELAISPVRLQLPDDLESRQLIIGLLATDHDAATSDNAESQPSTDTEQPQAQPEQPTEAPSDPAVQTPETEQEVEQQIEPEIEPESPAEQAEPTDEPQSATTDEERVL</sequence>
<dbReference type="EMBL" id="BMDX01000001">
    <property type="protein sequence ID" value="GGA64281.1"/>
    <property type="molecule type" value="Genomic_DNA"/>
</dbReference>
<feature type="region of interest" description="Disordered" evidence="1">
    <location>
        <begin position="1"/>
        <end position="48"/>
    </location>
</feature>
<feature type="compositionally biased region" description="Low complexity" evidence="1">
    <location>
        <begin position="397"/>
        <end position="420"/>
    </location>
</feature>
<name>A0A8J2U1X8_9GAMM</name>
<dbReference type="RefSeq" id="WP_087504213.1">
    <property type="nucleotide sequence ID" value="NZ_BMDX01000001.1"/>
</dbReference>
<organism evidence="3 4">
    <name type="scientific">Neiella marina</name>
    <dbReference type="NCBI Taxonomy" id="508461"/>
    <lineage>
        <taxon>Bacteria</taxon>
        <taxon>Pseudomonadati</taxon>
        <taxon>Pseudomonadota</taxon>
        <taxon>Gammaproteobacteria</taxon>
        <taxon>Alteromonadales</taxon>
        <taxon>Echinimonadaceae</taxon>
        <taxon>Neiella</taxon>
    </lineage>
</organism>
<keyword evidence="2" id="KW-1133">Transmembrane helix</keyword>
<feature type="compositionally biased region" description="Basic and acidic residues" evidence="1">
    <location>
        <begin position="36"/>
        <end position="47"/>
    </location>
</feature>
<dbReference type="Proteomes" id="UP000619743">
    <property type="component" value="Unassembled WGS sequence"/>
</dbReference>
<dbReference type="InterPro" id="IPR007470">
    <property type="entry name" value="HemX"/>
</dbReference>
<feature type="transmembrane region" description="Helical" evidence="2">
    <location>
        <begin position="53"/>
        <end position="79"/>
    </location>
</feature>
<dbReference type="AlphaFoldDB" id="A0A8J2U1X8"/>
<proteinExistence type="predicted"/>
<evidence type="ECO:0000256" key="1">
    <source>
        <dbReference type="SAM" id="MobiDB-lite"/>
    </source>
</evidence>
<evidence type="ECO:0000256" key="2">
    <source>
        <dbReference type="SAM" id="Phobius"/>
    </source>
</evidence>
<gene>
    <name evidence="3" type="ORF">GCM10011369_02100</name>
</gene>